<keyword evidence="2" id="KW-0479">Metal-binding</keyword>
<comment type="caution">
    <text evidence="7">The sequence shown here is derived from an EMBL/GenBank/DDBJ whole genome shotgun (WGS) entry which is preliminary data.</text>
</comment>
<dbReference type="InterPro" id="IPR016185">
    <property type="entry name" value="PreATP-grasp_dom_sf"/>
</dbReference>
<accession>A0A2D0N146</accession>
<name>A0A2D0N146_FLAN2</name>
<dbReference type="EMBL" id="PDUD01000042">
    <property type="protein sequence ID" value="PHN02272.1"/>
    <property type="molecule type" value="Genomic_DNA"/>
</dbReference>
<evidence type="ECO:0000256" key="4">
    <source>
        <dbReference type="ARBA" id="ARBA00022840"/>
    </source>
</evidence>
<protein>
    <submittedName>
        <fullName evidence="7">Glutathionylspermidine synthase</fullName>
    </submittedName>
</protein>
<organism evidence="7 8">
    <name type="scientific">Flavilitoribacter nigricans (strain ATCC 23147 / DSM 23189 / NBRC 102662 / NCIMB 1420 / SS-2)</name>
    <name type="common">Lewinella nigricans</name>
    <dbReference type="NCBI Taxonomy" id="1122177"/>
    <lineage>
        <taxon>Bacteria</taxon>
        <taxon>Pseudomonadati</taxon>
        <taxon>Bacteroidota</taxon>
        <taxon>Saprospiria</taxon>
        <taxon>Saprospirales</taxon>
        <taxon>Lewinellaceae</taxon>
        <taxon>Flavilitoribacter</taxon>
    </lineage>
</organism>
<dbReference type="GO" id="GO:0016874">
    <property type="term" value="F:ligase activity"/>
    <property type="evidence" value="ECO:0007669"/>
    <property type="project" value="UniProtKB-KW"/>
</dbReference>
<evidence type="ECO:0000259" key="6">
    <source>
        <dbReference type="Pfam" id="PF03738"/>
    </source>
</evidence>
<evidence type="ECO:0000256" key="2">
    <source>
        <dbReference type="ARBA" id="ARBA00022723"/>
    </source>
</evidence>
<keyword evidence="3" id="KW-0547">Nucleotide-binding</keyword>
<evidence type="ECO:0000256" key="5">
    <source>
        <dbReference type="ARBA" id="ARBA00022842"/>
    </source>
</evidence>
<dbReference type="Pfam" id="PF03738">
    <property type="entry name" value="GSP_synth"/>
    <property type="match status" value="1"/>
</dbReference>
<feature type="domain" description="Glutathionylspermidine synthase pre-ATP-grasp-like" evidence="6">
    <location>
        <begin position="56"/>
        <end position="425"/>
    </location>
</feature>
<sequence>MPTAVCKVQPAAPPLPVLPVRAKASAAAVNPVVPMVDDRLVEFAPYTKKEVKKIGRGLEWYVEEEYLTGELLGVSQSEVQAYRDACAELYDMFEQAAGHVVSNRRWQELGIPANATRIIEYTWENRYRYPLLYGRFDLAGVIDGRPAKLIEFNADTATTLPETVDIQPHQLQRAGFRPDQQFNLFYDLLQEQMLKIRELHPEKSGEFLVTTLGHTEDNLNSFLIADAARKLGFHTEMLELPEVVFSPEDGIFIERGKEYLPFDFCFKLIPWEFIAMEEPGLMNIFTELTLKEKAVILNPAYSMLFQSKGILKILWQLFPNHPYLLETTDSPRDFRRRPYVEKVLFGREGENVQVFDETGRSRERNYGDFGHFPKVYQSYTQLPVDSDGDIYQAGVYYTGQAAALSFRRRDGLIVDADAEFIGHYIMD</sequence>
<keyword evidence="1" id="KW-0436">Ligase</keyword>
<keyword evidence="8" id="KW-1185">Reference proteome</keyword>
<dbReference type="AlphaFoldDB" id="A0A2D0N146"/>
<gene>
    <name evidence="7" type="ORF">CRP01_32760</name>
</gene>
<dbReference type="OrthoDB" id="9765517at2"/>
<evidence type="ECO:0000256" key="3">
    <source>
        <dbReference type="ARBA" id="ARBA00022741"/>
    </source>
</evidence>
<reference evidence="7 8" key="1">
    <citation type="submission" date="2017-10" db="EMBL/GenBank/DDBJ databases">
        <title>The draft genome sequence of Lewinella nigricans NBRC 102662.</title>
        <authorList>
            <person name="Wang K."/>
        </authorList>
    </citation>
    <scope>NUCLEOTIDE SEQUENCE [LARGE SCALE GENOMIC DNA]</scope>
    <source>
        <strain evidence="7 8">NBRC 102662</strain>
    </source>
</reference>
<keyword evidence="5" id="KW-0460">Magnesium</keyword>
<proteinExistence type="predicted"/>
<dbReference type="GO" id="GO:0005524">
    <property type="term" value="F:ATP binding"/>
    <property type="evidence" value="ECO:0007669"/>
    <property type="project" value="UniProtKB-KW"/>
</dbReference>
<dbReference type="SUPFAM" id="SSF52440">
    <property type="entry name" value="PreATP-grasp domain"/>
    <property type="match status" value="1"/>
</dbReference>
<dbReference type="Proteomes" id="UP000223913">
    <property type="component" value="Unassembled WGS sequence"/>
</dbReference>
<evidence type="ECO:0000313" key="7">
    <source>
        <dbReference type="EMBL" id="PHN02272.1"/>
    </source>
</evidence>
<dbReference type="SUPFAM" id="SSF56059">
    <property type="entry name" value="Glutathione synthetase ATP-binding domain-like"/>
    <property type="match status" value="1"/>
</dbReference>
<dbReference type="Gene3D" id="3.30.1490.330">
    <property type="match status" value="1"/>
</dbReference>
<evidence type="ECO:0000313" key="8">
    <source>
        <dbReference type="Proteomes" id="UP000223913"/>
    </source>
</evidence>
<keyword evidence="4" id="KW-0067">ATP-binding</keyword>
<evidence type="ECO:0000256" key="1">
    <source>
        <dbReference type="ARBA" id="ARBA00022598"/>
    </source>
</evidence>
<dbReference type="InterPro" id="IPR005494">
    <property type="entry name" value="GSPS_pre-ATP-grasp-like_dom"/>
</dbReference>
<dbReference type="GO" id="GO:0046872">
    <property type="term" value="F:metal ion binding"/>
    <property type="evidence" value="ECO:0007669"/>
    <property type="project" value="UniProtKB-KW"/>
</dbReference>